<feature type="domain" description="Protein kinase" evidence="6">
    <location>
        <begin position="30"/>
        <end position="265"/>
    </location>
</feature>
<dbReference type="EMBL" id="QKWP01000426">
    <property type="protein sequence ID" value="RIB20288.1"/>
    <property type="molecule type" value="Genomic_DNA"/>
</dbReference>
<dbReference type="Gene3D" id="1.10.510.10">
    <property type="entry name" value="Transferase(Phosphotransferase) domain 1"/>
    <property type="match status" value="1"/>
</dbReference>
<evidence type="ECO:0000256" key="2">
    <source>
        <dbReference type="ARBA" id="ARBA00022741"/>
    </source>
</evidence>
<keyword evidence="3" id="KW-0418">Kinase</keyword>
<dbReference type="InterPro" id="IPR011009">
    <property type="entry name" value="Kinase-like_dom_sf"/>
</dbReference>
<evidence type="ECO:0000256" key="4">
    <source>
        <dbReference type="ARBA" id="ARBA00022840"/>
    </source>
</evidence>
<accession>A0A397VES6</accession>
<evidence type="ECO:0000313" key="7">
    <source>
        <dbReference type="EMBL" id="RIB20288.1"/>
    </source>
</evidence>
<evidence type="ECO:0000256" key="5">
    <source>
        <dbReference type="PROSITE-ProRule" id="PRU10141"/>
    </source>
</evidence>
<comment type="caution">
    <text evidence="7">The sequence shown here is derived from an EMBL/GenBank/DDBJ whole genome shotgun (WGS) entry which is preliminary data.</text>
</comment>
<dbReference type="GO" id="GO:0004674">
    <property type="term" value="F:protein serine/threonine kinase activity"/>
    <property type="evidence" value="ECO:0007669"/>
    <property type="project" value="TreeGrafter"/>
</dbReference>
<dbReference type="InterPro" id="IPR051681">
    <property type="entry name" value="Ser/Thr_Kinases-Pseudokinases"/>
</dbReference>
<dbReference type="OrthoDB" id="2381412at2759"/>
<evidence type="ECO:0000256" key="1">
    <source>
        <dbReference type="ARBA" id="ARBA00022679"/>
    </source>
</evidence>
<sequence>MPSNPNKKTWCEVNEFIEQGSIKKYEYSSFKNLERVGVGGFGTVYRAYLKDTETEKIVALKSLTNNNKDEFIKEIKYISEVGKHDNIVEFFGITKDLENETYHMSTKIRMAKEISDGINCLHSANIVHRDLHDKNILVHDNRLLITDFGLSKSLESSSKSIHGGLCAFMDPQYLAYENKYKREKPRDIYSLGMLFWELSSGVPPFRDKTYAGIIWQVTSGQRETPIDGTPIDFLNIYDSAWSSDPGLRPNIAEIRCMLDKIQMDITSYNEQGKNKMYQCVEKSPRLNIYSTRKARFISHFALNKGRNVNGFDFFQGKGFIMLNIGDLKTNKIHMRPPIIYILNHETSPWTGLSNSNLFTNQEEMMASKDGSVRIHIPIVTVQYTCKATNEFIQDIRSALNTLDPSEIKRKLEMTFNYYGNYVVTKATLEVLLPLEIGNTLNVFEDVLLDKLPRLETSVNIKSIKDLYTWFKNLYDCKFAEIISYDEFIPSYELLPEELQQQLLNVIGYNLAKRFNAKLIPNISTGYDAHDIQKWIKLEPLHNLYLCNWVYNNALQHGVIFQRSKLKRGQKAAFKILKEPRITKVNEFIVMLSQPKTDQEAYMLENGIILNEKDGLELEKIPFAEYNSTLNVPLEDFKYSKYKQSNAIYCQVFFNANAIKISFDKSEIKHLQEFTDGLLGNDYGHLLPRTFLLGGVLSKKYVSGHNPTNFKGRKFTFNENDPNPLKEIENHLIAWNDEFRDVDTSVFLNNKGEAVRRDEIEDWWQTLVNNPNNWDIISLEDWMPIYHIVFRGEILVQGQEAVTIKFPGPLFGDSYHIVGNFVNKNGNYWNNVPEVTVLFDQIDKITCRAQLELEAIYWGTETPQEEGTWDVFGRT</sequence>
<gene>
    <name evidence="7" type="ORF">C2G38_2179695</name>
</gene>
<keyword evidence="4 5" id="KW-0067">ATP-binding</keyword>
<dbReference type="AlphaFoldDB" id="A0A397VES6"/>
<keyword evidence="8" id="KW-1185">Reference proteome</keyword>
<organism evidence="7 8">
    <name type="scientific">Gigaspora rosea</name>
    <dbReference type="NCBI Taxonomy" id="44941"/>
    <lineage>
        <taxon>Eukaryota</taxon>
        <taxon>Fungi</taxon>
        <taxon>Fungi incertae sedis</taxon>
        <taxon>Mucoromycota</taxon>
        <taxon>Glomeromycotina</taxon>
        <taxon>Glomeromycetes</taxon>
        <taxon>Diversisporales</taxon>
        <taxon>Gigasporaceae</taxon>
        <taxon>Gigaspora</taxon>
    </lineage>
</organism>
<evidence type="ECO:0000256" key="3">
    <source>
        <dbReference type="ARBA" id="ARBA00022777"/>
    </source>
</evidence>
<dbReference type="Pfam" id="PF07714">
    <property type="entry name" value="PK_Tyr_Ser-Thr"/>
    <property type="match status" value="2"/>
</dbReference>
<dbReference type="InterPro" id="IPR017441">
    <property type="entry name" value="Protein_kinase_ATP_BS"/>
</dbReference>
<keyword evidence="1" id="KW-0808">Transferase</keyword>
<feature type="binding site" evidence="5">
    <location>
        <position position="61"/>
    </location>
    <ligand>
        <name>ATP</name>
        <dbReference type="ChEBI" id="CHEBI:30616"/>
    </ligand>
</feature>
<reference evidence="7 8" key="1">
    <citation type="submission" date="2018-06" db="EMBL/GenBank/DDBJ databases">
        <title>Comparative genomics reveals the genomic features of Rhizophagus irregularis, R. cerebriforme, R. diaphanum and Gigaspora rosea, and their symbiotic lifestyle signature.</title>
        <authorList>
            <person name="Morin E."/>
            <person name="San Clemente H."/>
            <person name="Chen E.C.H."/>
            <person name="De La Providencia I."/>
            <person name="Hainaut M."/>
            <person name="Kuo A."/>
            <person name="Kohler A."/>
            <person name="Murat C."/>
            <person name="Tang N."/>
            <person name="Roy S."/>
            <person name="Loubradou J."/>
            <person name="Henrissat B."/>
            <person name="Grigoriev I.V."/>
            <person name="Corradi N."/>
            <person name="Roux C."/>
            <person name="Martin F.M."/>
        </authorList>
    </citation>
    <scope>NUCLEOTIDE SEQUENCE [LARGE SCALE GENOMIC DNA]</scope>
    <source>
        <strain evidence="7 8">DAOM 194757</strain>
    </source>
</reference>
<proteinExistence type="predicted"/>
<dbReference type="Proteomes" id="UP000266673">
    <property type="component" value="Unassembled WGS sequence"/>
</dbReference>
<dbReference type="GO" id="GO:0005524">
    <property type="term" value="F:ATP binding"/>
    <property type="evidence" value="ECO:0007669"/>
    <property type="project" value="UniProtKB-UniRule"/>
</dbReference>
<keyword evidence="2 5" id="KW-0547">Nucleotide-binding</keyword>
<evidence type="ECO:0000259" key="6">
    <source>
        <dbReference type="PROSITE" id="PS50011"/>
    </source>
</evidence>
<dbReference type="InterPro" id="IPR000719">
    <property type="entry name" value="Prot_kinase_dom"/>
</dbReference>
<dbReference type="PANTHER" id="PTHR44329:SF288">
    <property type="entry name" value="MITOGEN-ACTIVATED PROTEIN KINASE KINASE KINASE 20"/>
    <property type="match status" value="1"/>
</dbReference>
<dbReference type="SUPFAM" id="SSF56112">
    <property type="entry name" value="Protein kinase-like (PK-like)"/>
    <property type="match status" value="1"/>
</dbReference>
<dbReference type="Gene3D" id="3.30.200.20">
    <property type="entry name" value="Phosphorylase Kinase, domain 1"/>
    <property type="match status" value="1"/>
</dbReference>
<dbReference type="STRING" id="44941.A0A397VES6"/>
<dbReference type="PROSITE" id="PS50011">
    <property type="entry name" value="PROTEIN_KINASE_DOM"/>
    <property type="match status" value="1"/>
</dbReference>
<evidence type="ECO:0000313" key="8">
    <source>
        <dbReference type="Proteomes" id="UP000266673"/>
    </source>
</evidence>
<dbReference type="PANTHER" id="PTHR44329">
    <property type="entry name" value="SERINE/THREONINE-PROTEIN KINASE TNNI3K-RELATED"/>
    <property type="match status" value="1"/>
</dbReference>
<name>A0A397VES6_9GLOM</name>
<dbReference type="InterPro" id="IPR001245">
    <property type="entry name" value="Ser-Thr/Tyr_kinase_cat_dom"/>
</dbReference>
<dbReference type="PROSITE" id="PS00107">
    <property type="entry name" value="PROTEIN_KINASE_ATP"/>
    <property type="match status" value="1"/>
</dbReference>
<protein>
    <recommendedName>
        <fullName evidence="6">Protein kinase domain-containing protein</fullName>
    </recommendedName>
</protein>